<feature type="compositionally biased region" description="Basic and acidic residues" evidence="1">
    <location>
        <begin position="536"/>
        <end position="554"/>
    </location>
</feature>
<feature type="compositionally biased region" description="Low complexity" evidence="1">
    <location>
        <begin position="228"/>
        <end position="245"/>
    </location>
</feature>
<evidence type="ECO:0000313" key="4">
    <source>
        <dbReference type="Proteomes" id="UP000827284"/>
    </source>
</evidence>
<dbReference type="AlphaFoldDB" id="A0A9P3HL89"/>
<evidence type="ECO:0000256" key="1">
    <source>
        <dbReference type="SAM" id="MobiDB-lite"/>
    </source>
</evidence>
<reference evidence="3" key="2">
    <citation type="journal article" date="2022" name="Microbiol. Resour. Announc.">
        <title>Whole-Genome Sequence of Entomortierella parvispora E1425, a Mucoromycotan Fungus Associated with Burkholderiaceae-Related Endosymbiotic Bacteria.</title>
        <authorList>
            <person name="Herlambang A."/>
            <person name="Guo Y."/>
            <person name="Takashima Y."/>
            <person name="Narisawa K."/>
            <person name="Ohta H."/>
            <person name="Nishizawa T."/>
        </authorList>
    </citation>
    <scope>NUCLEOTIDE SEQUENCE</scope>
    <source>
        <strain evidence="3">E1425</strain>
    </source>
</reference>
<proteinExistence type="predicted"/>
<feature type="compositionally biased region" description="Polar residues" evidence="1">
    <location>
        <begin position="202"/>
        <end position="219"/>
    </location>
</feature>
<gene>
    <name evidence="3" type="ORF">EMPS_10912</name>
</gene>
<feature type="domain" description="ELMO" evidence="2">
    <location>
        <begin position="349"/>
        <end position="503"/>
    </location>
</feature>
<organism evidence="3 4">
    <name type="scientific">Entomortierella parvispora</name>
    <dbReference type="NCBI Taxonomy" id="205924"/>
    <lineage>
        <taxon>Eukaryota</taxon>
        <taxon>Fungi</taxon>
        <taxon>Fungi incertae sedis</taxon>
        <taxon>Mucoromycota</taxon>
        <taxon>Mortierellomycotina</taxon>
        <taxon>Mortierellomycetes</taxon>
        <taxon>Mortierellales</taxon>
        <taxon>Mortierellaceae</taxon>
        <taxon>Entomortierella</taxon>
    </lineage>
</organism>
<dbReference type="PANTHER" id="PTHR12771:SF51">
    <property type="entry name" value="LD01482P"/>
    <property type="match status" value="1"/>
</dbReference>
<feature type="region of interest" description="Disordered" evidence="1">
    <location>
        <begin position="134"/>
        <end position="248"/>
    </location>
</feature>
<dbReference type="InterPro" id="IPR006816">
    <property type="entry name" value="ELMO_dom"/>
</dbReference>
<dbReference type="PANTHER" id="PTHR12771">
    <property type="entry name" value="ENGULFMENT AND CELL MOTILITY"/>
    <property type="match status" value="1"/>
</dbReference>
<feature type="region of interest" description="Disordered" evidence="1">
    <location>
        <begin position="517"/>
        <end position="554"/>
    </location>
</feature>
<dbReference type="InterPro" id="IPR050868">
    <property type="entry name" value="ELMO_domain-containing"/>
</dbReference>
<protein>
    <submittedName>
        <fullName evidence="3">ELMO domain-containing protein</fullName>
    </submittedName>
</protein>
<sequence length="554" mass="62076">MSASNGSSHHAATPFHNPRTLLSSVKYHVQHWVNLVIYNSIYQNLFLLYLYRIFKFLYGLLDHSTELSRICGANPGASTPLDALWDEDGNVASPLVLDRQGGTIAYSCGLVSRRLAAAATARAKALSLAMGRRGSVQAGTATVPPPSIATPASSRDSSESSSTGSDGEKQTLVGSTRTSLSTKHSDETALGAELHEPYSPLSHPQQLLTHRRTVSSNSNGGSKKRESSTSSSGSNESIGTTTSTGGYAGVKMDLRQSRSAAGLIYRIDRCILFSKQLTVERRELETPDCVPEYITQQILRKKRFPEGGSPSTPAAKKLQYAIDRIAATHQLAREINQRVHTKYDSTNNAHEWKLTQLWDLLCPNEKLVSRYTKQWTEIGFQGKDPATDFRGMGMLGLDDLVYYAKHYPVSSKYTLECSHHETSWYSFAIVGINITSFAVQTLRTRQLQYYLFLNGAEISVYHEFYCYLFHRFNSYWSTLEPKPSIMDFERVFADFKVTMERQLTRRKLMMLKADSKESYPTPVTVPPTPVVRGRKISNEDRDKESLEMETRKNK</sequence>
<feature type="compositionally biased region" description="Low complexity" evidence="1">
    <location>
        <begin position="153"/>
        <end position="165"/>
    </location>
</feature>
<dbReference type="Proteomes" id="UP000827284">
    <property type="component" value="Unassembled WGS sequence"/>
</dbReference>
<name>A0A9P3HL89_9FUNG</name>
<evidence type="ECO:0000259" key="2">
    <source>
        <dbReference type="PROSITE" id="PS51335"/>
    </source>
</evidence>
<feature type="compositionally biased region" description="Polar residues" evidence="1">
    <location>
        <begin position="172"/>
        <end position="182"/>
    </location>
</feature>
<reference evidence="3" key="1">
    <citation type="submission" date="2021-11" db="EMBL/GenBank/DDBJ databases">
        <authorList>
            <person name="Herlambang A."/>
            <person name="Guo Y."/>
            <person name="Takashima Y."/>
            <person name="Nishizawa T."/>
        </authorList>
    </citation>
    <scope>NUCLEOTIDE SEQUENCE</scope>
    <source>
        <strain evidence="3">E1425</strain>
    </source>
</reference>
<dbReference type="OrthoDB" id="67155at2759"/>
<dbReference type="Pfam" id="PF04727">
    <property type="entry name" value="ELMO_CED12"/>
    <property type="match status" value="1"/>
</dbReference>
<dbReference type="EMBL" id="BQFW01000015">
    <property type="protein sequence ID" value="GJJ78553.1"/>
    <property type="molecule type" value="Genomic_DNA"/>
</dbReference>
<keyword evidence="4" id="KW-1185">Reference proteome</keyword>
<evidence type="ECO:0000313" key="3">
    <source>
        <dbReference type="EMBL" id="GJJ78553.1"/>
    </source>
</evidence>
<comment type="caution">
    <text evidence="3">The sequence shown here is derived from an EMBL/GenBank/DDBJ whole genome shotgun (WGS) entry which is preliminary data.</text>
</comment>
<accession>A0A9P3HL89</accession>
<dbReference type="PROSITE" id="PS51335">
    <property type="entry name" value="ELMO"/>
    <property type="match status" value="1"/>
</dbReference>